<feature type="transmembrane region" description="Helical" evidence="2">
    <location>
        <begin position="225"/>
        <end position="248"/>
    </location>
</feature>
<reference evidence="3" key="1">
    <citation type="submission" date="2024-02" db="EMBL/GenBank/DDBJ databases">
        <title>Draft genome sequence of new strains in genus Ureaplasma.</title>
        <authorList>
            <person name="Nakajima Y."/>
            <person name="Segawa T."/>
        </authorList>
    </citation>
    <scope>NUCLEOTIDE SEQUENCE [LARGE SCALE GENOMIC DNA]</scope>
    <source>
        <strain evidence="3">OM1</strain>
    </source>
</reference>
<comment type="caution">
    <text evidence="3">The sequence shown here is derived from an EMBL/GenBank/DDBJ whole genome shotgun (WGS) entry which is preliminary data.</text>
</comment>
<feature type="transmembrane region" description="Helical" evidence="2">
    <location>
        <begin position="412"/>
        <end position="434"/>
    </location>
</feature>
<keyword evidence="2" id="KW-1133">Transmembrane helix</keyword>
<evidence type="ECO:0000313" key="4">
    <source>
        <dbReference type="Proteomes" id="UP001449582"/>
    </source>
</evidence>
<feature type="transmembrane region" description="Helical" evidence="2">
    <location>
        <begin position="144"/>
        <end position="169"/>
    </location>
</feature>
<feature type="transmembrane region" description="Helical" evidence="2">
    <location>
        <begin position="380"/>
        <end position="400"/>
    </location>
</feature>
<keyword evidence="4" id="KW-1185">Reference proteome</keyword>
<dbReference type="EMBL" id="BAABQM010000003">
    <property type="protein sequence ID" value="GAA5414739.1"/>
    <property type="molecule type" value="Genomic_DNA"/>
</dbReference>
<proteinExistence type="predicted"/>
<feature type="transmembrane region" description="Helical" evidence="2">
    <location>
        <begin position="313"/>
        <end position="332"/>
    </location>
</feature>
<feature type="transmembrane region" description="Helical" evidence="2">
    <location>
        <begin position="288"/>
        <end position="306"/>
    </location>
</feature>
<evidence type="ECO:0000313" key="3">
    <source>
        <dbReference type="EMBL" id="GAA5414739.1"/>
    </source>
</evidence>
<feature type="compositionally biased region" description="Basic residues" evidence="1">
    <location>
        <begin position="1"/>
        <end position="10"/>
    </location>
</feature>
<evidence type="ECO:0000256" key="1">
    <source>
        <dbReference type="SAM" id="MobiDB-lite"/>
    </source>
</evidence>
<protein>
    <submittedName>
        <fullName evidence="3">Uncharacterized protein</fullName>
    </submittedName>
</protein>
<accession>A0ABP9U7F3</accession>
<feature type="transmembrane region" description="Helical" evidence="2">
    <location>
        <begin position="344"/>
        <end position="368"/>
    </location>
</feature>
<dbReference type="Proteomes" id="UP001449582">
    <property type="component" value="Unassembled WGS sequence"/>
</dbReference>
<feature type="compositionally biased region" description="Polar residues" evidence="1">
    <location>
        <begin position="15"/>
        <end position="38"/>
    </location>
</feature>
<dbReference type="RefSeq" id="WP_353289900.1">
    <property type="nucleotide sequence ID" value="NZ_BAABQM010000003.1"/>
</dbReference>
<keyword evidence="2" id="KW-0472">Membrane</keyword>
<sequence length="460" mass="52024">MSKKDSKKAKKVEDNASTSPNTASNAFLRQMKQNIQQKMKTDQRKDVDLEAIKQQEIKQQEEEKAKEVEKKGVKVSKPYNKRVKEEASNWKEILKRTALGGVSAACSVVPGSSSTVLTARTPQLHDKMTESFAALFKPRSAIDWWWNFLWMLPFLVVFILVFVLAYYIYFKIQQSGYGISMVFLFIGISIFTAPLIYFMTSSRPKFAINRQEFYDQRDENKKPGIVWLLFVLGFFLIIGIAFVARFAWVPNSFPISAPALNSVSSIQGVEGIDLKTYSDLYSHQINTAYAFQILFASFLCGICMLIPGLSGSFMLGVLGSNGDINAAIWYGFHGYTTPGVEVSANWAWSTIIISFIGCFLGIVASLFFIRYMKRTFENGYKALVLGMYFASMIAIFIAISNSNYYILGHNKNVLGCSLGLLFASSVPAFLWMVVWQRLGFVDMKWLRFVGTSKFRVNLKK</sequence>
<organism evidence="3 4">
    <name type="scientific">Ureaplasma ceti</name>
    <dbReference type="NCBI Taxonomy" id="3119530"/>
    <lineage>
        <taxon>Bacteria</taxon>
        <taxon>Bacillati</taxon>
        <taxon>Mycoplasmatota</taxon>
        <taxon>Mycoplasmoidales</taxon>
        <taxon>Mycoplasmoidaceae</taxon>
        <taxon>Ureaplasma</taxon>
    </lineage>
</organism>
<keyword evidence="2" id="KW-0812">Transmembrane</keyword>
<feature type="transmembrane region" description="Helical" evidence="2">
    <location>
        <begin position="175"/>
        <end position="200"/>
    </location>
</feature>
<gene>
    <name evidence="3" type="ORF">UREOM_4500</name>
</gene>
<evidence type="ECO:0000256" key="2">
    <source>
        <dbReference type="SAM" id="Phobius"/>
    </source>
</evidence>
<name>A0ABP9U7F3_9BACT</name>
<feature type="region of interest" description="Disordered" evidence="1">
    <location>
        <begin position="1"/>
        <end position="46"/>
    </location>
</feature>